<evidence type="ECO:0000256" key="7">
    <source>
        <dbReference type="SAM" id="MobiDB-lite"/>
    </source>
</evidence>
<evidence type="ECO:0000256" key="8">
    <source>
        <dbReference type="SAM" id="Phobius"/>
    </source>
</evidence>
<proteinExistence type="inferred from homology"/>
<keyword evidence="3 8" id="KW-0812">Transmembrane</keyword>
<protein>
    <submittedName>
        <fullName evidence="9">VANGL1</fullName>
    </submittedName>
</protein>
<dbReference type="EMBL" id="VXIV02003165">
    <property type="protein sequence ID" value="KAF6020523.1"/>
    <property type="molecule type" value="Genomic_DNA"/>
</dbReference>
<feature type="region of interest" description="Disordered" evidence="7">
    <location>
        <begin position="1"/>
        <end position="64"/>
    </location>
</feature>
<evidence type="ECO:0000256" key="4">
    <source>
        <dbReference type="ARBA" id="ARBA00022989"/>
    </source>
</evidence>
<comment type="caution">
    <text evidence="9">The sequence shown here is derived from an EMBL/GenBank/DDBJ whole genome shotgun (WGS) entry which is preliminary data.</text>
</comment>
<keyword evidence="5 8" id="KW-0472">Membrane</keyword>
<name>A0A7J7J343_BUGNE</name>
<keyword evidence="4 8" id="KW-1133">Transmembrane helix</keyword>
<reference evidence="9" key="1">
    <citation type="submission" date="2020-06" db="EMBL/GenBank/DDBJ databases">
        <title>Draft genome of Bugula neritina, a colonial animal packing powerful symbionts and potential medicines.</title>
        <authorList>
            <person name="Rayko M."/>
        </authorList>
    </citation>
    <scope>NUCLEOTIDE SEQUENCE [LARGE SCALE GENOMIC DNA]</scope>
    <source>
        <strain evidence="9">Kwan_BN1</strain>
    </source>
</reference>
<dbReference type="InterPro" id="IPR009539">
    <property type="entry name" value="VANGL"/>
</dbReference>
<gene>
    <name evidence="9" type="ORF">EB796_021180</name>
</gene>
<evidence type="ECO:0000313" key="10">
    <source>
        <dbReference type="Proteomes" id="UP000593567"/>
    </source>
</evidence>
<dbReference type="PANTHER" id="PTHR20886">
    <property type="entry name" value="VANG-LIKE PROTEIN"/>
    <property type="match status" value="1"/>
</dbReference>
<feature type="compositionally biased region" description="Basic residues" evidence="7">
    <location>
        <begin position="16"/>
        <end position="29"/>
    </location>
</feature>
<evidence type="ECO:0000256" key="3">
    <source>
        <dbReference type="ARBA" id="ARBA00022692"/>
    </source>
</evidence>
<dbReference type="Proteomes" id="UP000593567">
    <property type="component" value="Unassembled WGS sequence"/>
</dbReference>
<dbReference type="AlphaFoldDB" id="A0A7J7J343"/>
<feature type="transmembrane region" description="Helical" evidence="8">
    <location>
        <begin position="134"/>
        <end position="157"/>
    </location>
</feature>
<comment type="similarity">
    <text evidence="6">Belongs to the Vang family.</text>
</comment>
<dbReference type="Pfam" id="PF06638">
    <property type="entry name" value="Strabismus"/>
    <property type="match status" value="1"/>
</dbReference>
<comment type="subcellular location">
    <subcellularLocation>
        <location evidence="1">Cell membrane</location>
        <topology evidence="1">Multi-pass membrane protein</topology>
    </subcellularLocation>
</comment>
<sequence length="213" mass="23909">MDGTESVRSGRSERSHRSHHSHRHHHSHGSRADSHTDSHRHHRKHHRHRSSHHDSSRLPDENRSVSIRLPTSEDTQQLTKNDHVGIQILPQDDNWADNTTAVTSETGWSDMDDVKMTTSEAMEKSVGLNCSRRYAGSVVTGFIATIAFFSPIAMIVIPHVVPNIGLADLRCRPIARVTSSAWLSNCSSYLLDRGLCLFGGLRLQCQGHLCSEW</sequence>
<accession>A0A7J7J343</accession>
<evidence type="ECO:0000256" key="2">
    <source>
        <dbReference type="ARBA" id="ARBA00022475"/>
    </source>
</evidence>
<keyword evidence="10" id="KW-1185">Reference proteome</keyword>
<evidence type="ECO:0000256" key="6">
    <source>
        <dbReference type="ARBA" id="ARBA00025718"/>
    </source>
</evidence>
<evidence type="ECO:0000256" key="1">
    <source>
        <dbReference type="ARBA" id="ARBA00004651"/>
    </source>
</evidence>
<dbReference type="OrthoDB" id="8887313at2759"/>
<feature type="compositionally biased region" description="Basic and acidic residues" evidence="7">
    <location>
        <begin position="52"/>
        <end position="63"/>
    </location>
</feature>
<dbReference type="GO" id="GO:0005886">
    <property type="term" value="C:plasma membrane"/>
    <property type="evidence" value="ECO:0007669"/>
    <property type="project" value="UniProtKB-SubCell"/>
</dbReference>
<evidence type="ECO:0000256" key="5">
    <source>
        <dbReference type="ARBA" id="ARBA00023136"/>
    </source>
</evidence>
<evidence type="ECO:0000313" key="9">
    <source>
        <dbReference type="EMBL" id="KAF6020523.1"/>
    </source>
</evidence>
<feature type="compositionally biased region" description="Basic residues" evidence="7">
    <location>
        <begin position="38"/>
        <end position="51"/>
    </location>
</feature>
<organism evidence="9 10">
    <name type="scientific">Bugula neritina</name>
    <name type="common">Brown bryozoan</name>
    <name type="synonym">Sertularia neritina</name>
    <dbReference type="NCBI Taxonomy" id="10212"/>
    <lineage>
        <taxon>Eukaryota</taxon>
        <taxon>Metazoa</taxon>
        <taxon>Spiralia</taxon>
        <taxon>Lophotrochozoa</taxon>
        <taxon>Bryozoa</taxon>
        <taxon>Gymnolaemata</taxon>
        <taxon>Cheilostomatida</taxon>
        <taxon>Flustrina</taxon>
        <taxon>Buguloidea</taxon>
        <taxon>Bugulidae</taxon>
        <taxon>Bugula</taxon>
    </lineage>
</organism>
<keyword evidence="2" id="KW-1003">Cell membrane</keyword>